<dbReference type="GO" id="GO:0004519">
    <property type="term" value="F:endonuclease activity"/>
    <property type="evidence" value="ECO:0007669"/>
    <property type="project" value="InterPro"/>
</dbReference>
<protein>
    <recommendedName>
        <fullName evidence="1">DOD-type homing endonuclease domain-containing protein</fullName>
    </recommendedName>
</protein>
<dbReference type="PROSITE" id="PS50819">
    <property type="entry name" value="INTEIN_ENDONUCLEASE"/>
    <property type="match status" value="1"/>
</dbReference>
<evidence type="ECO:0000313" key="2">
    <source>
        <dbReference type="EMBL" id="OHV04700.1"/>
    </source>
</evidence>
<keyword evidence="4" id="KW-1185">Reference proteome</keyword>
<dbReference type="SUPFAM" id="SSF55608">
    <property type="entry name" value="Homing endonucleases"/>
    <property type="match status" value="1"/>
</dbReference>
<dbReference type="InterPro" id="IPR027434">
    <property type="entry name" value="Homing_endonucl"/>
</dbReference>
<name>A0A1S1NLF2_9MYCO</name>
<dbReference type="Gene3D" id="3.10.28.10">
    <property type="entry name" value="Homing endonucleases"/>
    <property type="match status" value="1"/>
</dbReference>
<evidence type="ECO:0000313" key="4">
    <source>
        <dbReference type="Proteomes" id="UP000179734"/>
    </source>
</evidence>
<dbReference type="Pfam" id="PF13384">
    <property type="entry name" value="HTH_23"/>
    <property type="match status" value="1"/>
</dbReference>
<comment type="caution">
    <text evidence="2">The sequence shown here is derived from an EMBL/GenBank/DDBJ whole genome shotgun (WGS) entry which is preliminary data.</text>
</comment>
<evidence type="ECO:0000313" key="3">
    <source>
        <dbReference type="EMBL" id="PQM47577.1"/>
    </source>
</evidence>
<dbReference type="AlphaFoldDB" id="A0A1S1NLF2"/>
<organism evidence="2 4">
    <name type="scientific">Mycobacterium talmoniae</name>
    <dbReference type="NCBI Taxonomy" id="1858794"/>
    <lineage>
        <taxon>Bacteria</taxon>
        <taxon>Bacillati</taxon>
        <taxon>Actinomycetota</taxon>
        <taxon>Actinomycetes</taxon>
        <taxon>Mycobacteriales</taxon>
        <taxon>Mycobacteriaceae</taxon>
        <taxon>Mycobacterium</taxon>
    </lineage>
</organism>
<reference evidence="2 4" key="1">
    <citation type="submission" date="2016-10" db="EMBL/GenBank/DDBJ databases">
        <title>Genome sequence of Mycobacterium talmonii.</title>
        <authorList>
            <person name="Greninger A.L."/>
            <person name="Elliott B."/>
            <person name="Vasireddy S."/>
            <person name="Vasireddy R."/>
        </authorList>
    </citation>
    <scope>NUCLEOTIDE SEQUENCE [LARGE SCALE GENOMIC DNA]</scope>
    <source>
        <strain evidence="2">MO-5499</strain>
        <strain evidence="4">NE-TNMC-100812</strain>
    </source>
</reference>
<dbReference type="Proteomes" id="UP000179734">
    <property type="component" value="Unassembled WGS sequence"/>
</dbReference>
<evidence type="ECO:0000259" key="1">
    <source>
        <dbReference type="PROSITE" id="PS50819"/>
    </source>
</evidence>
<dbReference type="InterPro" id="IPR004042">
    <property type="entry name" value="Intein_endonuc_central"/>
</dbReference>
<dbReference type="Proteomes" id="UP000238296">
    <property type="component" value="Unassembled WGS sequence"/>
</dbReference>
<accession>A0A1S1NLF2</accession>
<dbReference type="EMBL" id="MLQM01000032">
    <property type="protein sequence ID" value="OHV04700.1"/>
    <property type="molecule type" value="Genomic_DNA"/>
</dbReference>
<dbReference type="EMBL" id="PPEA01000314">
    <property type="protein sequence ID" value="PQM47577.1"/>
    <property type="molecule type" value="Genomic_DNA"/>
</dbReference>
<feature type="domain" description="DOD-type homing endonuclease" evidence="1">
    <location>
        <begin position="69"/>
        <end position="215"/>
    </location>
</feature>
<evidence type="ECO:0000313" key="5">
    <source>
        <dbReference type="Proteomes" id="UP000238296"/>
    </source>
</evidence>
<dbReference type="RefSeq" id="WP_071024487.1">
    <property type="nucleotide sequence ID" value="NZ_MLQM01000032.1"/>
</dbReference>
<reference evidence="3 5" key="2">
    <citation type="journal article" date="2017" name="Int. J. Syst. Evol. Microbiol.">
        <title>Mycobacterium talmoniae sp. nov., a slowly growing mycobacterium isolated from human respiratory samples.</title>
        <authorList>
            <person name="Davidson R.M."/>
            <person name="DeGroote M.A."/>
            <person name="Marola J.L."/>
            <person name="Buss S."/>
            <person name="Jones V."/>
            <person name="McNeil M.R."/>
            <person name="Freifeld A.G."/>
            <person name="Elaine Epperson L."/>
            <person name="Hasan N.A."/>
            <person name="Jackson M."/>
            <person name="Iwen P.C."/>
            <person name="Salfinger M."/>
            <person name="Strong M."/>
        </authorList>
    </citation>
    <scope>NUCLEOTIDE SEQUENCE [LARGE SCALE GENOMIC DNA]</scope>
    <source>
        <strain evidence="3 5">ATCC BAA-2683</strain>
    </source>
</reference>
<reference evidence="3" key="3">
    <citation type="submission" date="2018-01" db="EMBL/GenBank/DDBJ databases">
        <authorList>
            <person name="Gaut B.S."/>
            <person name="Morton B.R."/>
            <person name="Clegg M.T."/>
            <person name="Duvall M.R."/>
        </authorList>
    </citation>
    <scope>NUCLEOTIDE SEQUENCE</scope>
    <source>
        <strain evidence="3">ATCC BAA-2683</strain>
    </source>
</reference>
<proteinExistence type="predicted"/>
<gene>
    <name evidence="2" type="ORF">BKN37_08675</name>
    <name evidence="3" type="ORF">C1Y40_02212</name>
</gene>
<sequence length="244" mass="27398">MRSAEEFEAVQRLIAEGVNDCAIARQTGIPRPTVRDWRCRPQVLARDGRTSPCNGHDFAALPVTAYCYLLGLYLGDGCISRYPRAWRLRVTLDVKYPGIINRCREAIDALFPAQHASVCVHGRGCVDVSLYSKHWPCLFPQHGPGKKHTRPIRLEPWQDALVSQATEEFIRGLIDSDGCRVVANDRGVRSVRYHFSNRSDDIRGLFCAALDALGIPWTRNSTYQIAVYRKAATARLDEFVGPKA</sequence>